<evidence type="ECO:0000256" key="1">
    <source>
        <dbReference type="SAM" id="MobiDB-lite"/>
    </source>
</evidence>
<protein>
    <recommendedName>
        <fullName evidence="2">Reverse transcriptase zinc-binding domain-containing protein</fullName>
    </recommendedName>
</protein>
<feature type="compositionally biased region" description="Polar residues" evidence="1">
    <location>
        <begin position="176"/>
        <end position="197"/>
    </location>
</feature>
<dbReference type="EMBL" id="OIVN01000113">
    <property type="protein sequence ID" value="SPC74537.1"/>
    <property type="molecule type" value="Genomic_DNA"/>
</dbReference>
<dbReference type="PANTHER" id="PTHR33116">
    <property type="entry name" value="REVERSE TRANSCRIPTASE ZINC-BINDING DOMAIN-CONTAINING PROTEIN-RELATED-RELATED"/>
    <property type="match status" value="1"/>
</dbReference>
<feature type="region of interest" description="Disordered" evidence="1">
    <location>
        <begin position="137"/>
        <end position="161"/>
    </location>
</feature>
<gene>
    <name evidence="3" type="ORF">FSB_LOCUS2419</name>
</gene>
<feature type="domain" description="Reverse transcriptase zinc-binding" evidence="2">
    <location>
        <begin position="815"/>
        <end position="899"/>
    </location>
</feature>
<organism evidence="3">
    <name type="scientific">Fagus sylvatica</name>
    <name type="common">Beechnut</name>
    <dbReference type="NCBI Taxonomy" id="28930"/>
    <lineage>
        <taxon>Eukaryota</taxon>
        <taxon>Viridiplantae</taxon>
        <taxon>Streptophyta</taxon>
        <taxon>Embryophyta</taxon>
        <taxon>Tracheophyta</taxon>
        <taxon>Spermatophyta</taxon>
        <taxon>Magnoliopsida</taxon>
        <taxon>eudicotyledons</taxon>
        <taxon>Gunneridae</taxon>
        <taxon>Pentapetalae</taxon>
        <taxon>rosids</taxon>
        <taxon>fabids</taxon>
        <taxon>Fagales</taxon>
        <taxon>Fagaceae</taxon>
        <taxon>Fagus</taxon>
    </lineage>
</organism>
<dbReference type="Pfam" id="PF13966">
    <property type="entry name" value="zf-RVT"/>
    <property type="match status" value="1"/>
</dbReference>
<accession>A0A2N9E6F7</accession>
<evidence type="ECO:0000313" key="3">
    <source>
        <dbReference type="EMBL" id="SPC74537.1"/>
    </source>
</evidence>
<reference evidence="3" key="1">
    <citation type="submission" date="2018-02" db="EMBL/GenBank/DDBJ databases">
        <authorList>
            <person name="Cohen D.B."/>
            <person name="Kent A.D."/>
        </authorList>
    </citation>
    <scope>NUCLEOTIDE SEQUENCE</scope>
</reference>
<dbReference type="InterPro" id="IPR026960">
    <property type="entry name" value="RVT-Znf"/>
</dbReference>
<evidence type="ECO:0000259" key="2">
    <source>
        <dbReference type="Pfam" id="PF13966"/>
    </source>
</evidence>
<dbReference type="SUPFAM" id="SSF56219">
    <property type="entry name" value="DNase I-like"/>
    <property type="match status" value="1"/>
</dbReference>
<feature type="region of interest" description="Disordered" evidence="1">
    <location>
        <begin position="176"/>
        <end position="243"/>
    </location>
</feature>
<proteinExistence type="predicted"/>
<dbReference type="Gene3D" id="3.60.10.10">
    <property type="entry name" value="Endonuclease/exonuclease/phosphatase"/>
    <property type="match status" value="1"/>
</dbReference>
<name>A0A2N9E6F7_FAGSY</name>
<dbReference type="InterPro" id="IPR036691">
    <property type="entry name" value="Endo/exonu/phosph_ase_sf"/>
</dbReference>
<sequence length="998" mass="112671">MLWHLSPSLWNGPPPIPDIPQLPHIANKNHKMPNLQPTSSEIVFWEEKFNFPYKGTQESIPRISLVEYERAEMVVGCHRTGWEIPLEVVDYHSGAQPGNICIPEGSRGIGWGKLATEINSFFLGKDVKHLVSPEVAPVGGAPTRKVKPPNGKSNIPGSSRDSRTLILLAPITPSAQVGNGFSNSNSQTQPEVSNPTELSPIEPIKPAETQASSTVVEDSSLDDTDVGVDSSDLMPPHGGDSELADRRLQTEPWISFDCAQAEGGVGSRGLRKWMNALQVVEFCPSEDPGCSSGPLRCSPLAMMDPANFQVSIEVGVEMNSQVPSQWVKKHYRGFCCLVGFLMEEHEQQCLDLLQRIEADSYEFYLGTSGDLIIPKSVRGSSSGFGNGSGGGKYTWSNGSTNPSLSRIDRFLISSDWEDFFPDVVQNLLPRPLSDHHPIVLETDLSKFDEKEEMGGLSSADRDNRRAIVGELDKLAHLKKTSWRQKSRVLWLKEGDNNTQFFHKMANSNRRRNHMGKVEVDGIVHDDAAEIRDKVVSFYEDLYQEKESWRPSLVGLDFHSIGVAESSHLERKFDREEVFLVLKDLQDDTIVFCDAVPEQVLNIRKVLSCFEAVTGLRVNLNKSEMVPVGVVDGMSTLADLLCCRTGTLPMLYLGMPLGAPYNALSVWNSVLKKIEQRLASWQTLYLSKGGRLTPLKSTLASLPTYFLSLFTIPIEFSVGRGEQLRFWVDKWCRDTSQKDLFPLLFSRPTNREASFESVLSRSALSTAWDWNISFVRDFNDWELPVVMSFFRFLQPFLERNERKDTMTWKLRSSGKFDVRSFYCALHSSHRTLFLWKLIWGVKAPRRISFFLWTTARGSILTCDNLMRRGHVLAGWCCMCKNHWETGDHLLLHCEAAVGMWSFVLNMFGIQWVLPAKLLDLILGWYNWFGRHSSAVWNLVPHCLMWSVWQERNRRIFEDSEKSSSSLQEQFSGLLFDCSRTWGFTEASSLPDFVASLNVV</sequence>
<dbReference type="PANTHER" id="PTHR33116:SF78">
    <property type="entry name" value="OS12G0587133 PROTEIN"/>
    <property type="match status" value="1"/>
</dbReference>
<dbReference type="AlphaFoldDB" id="A0A2N9E6F7"/>